<evidence type="ECO:0000313" key="4">
    <source>
        <dbReference type="EMBL" id="SDC43890.1"/>
    </source>
</evidence>
<evidence type="ECO:0000259" key="3">
    <source>
        <dbReference type="Pfam" id="PF13476"/>
    </source>
</evidence>
<evidence type="ECO:0000313" key="5">
    <source>
        <dbReference type="Proteomes" id="UP000198781"/>
    </source>
</evidence>
<dbReference type="Gene3D" id="3.40.50.300">
    <property type="entry name" value="P-loop containing nucleotide triphosphate hydrolases"/>
    <property type="match status" value="1"/>
</dbReference>
<dbReference type="OrthoDB" id="8824552at2"/>
<accession>A0A1G6LKV7</accession>
<dbReference type="GO" id="GO:0016887">
    <property type="term" value="F:ATP hydrolysis activity"/>
    <property type="evidence" value="ECO:0007669"/>
    <property type="project" value="InterPro"/>
</dbReference>
<dbReference type="Proteomes" id="UP000198781">
    <property type="component" value="Unassembled WGS sequence"/>
</dbReference>
<dbReference type="RefSeq" id="WP_139160311.1">
    <property type="nucleotide sequence ID" value="NZ_FMZC01000002.1"/>
</dbReference>
<evidence type="ECO:0000256" key="1">
    <source>
        <dbReference type="SAM" id="MobiDB-lite"/>
    </source>
</evidence>
<dbReference type="InterPro" id="IPR038729">
    <property type="entry name" value="Rad50/SbcC_AAA"/>
</dbReference>
<dbReference type="InterPro" id="IPR003959">
    <property type="entry name" value="ATPase_AAA_core"/>
</dbReference>
<dbReference type="GO" id="GO:0005524">
    <property type="term" value="F:ATP binding"/>
    <property type="evidence" value="ECO:0007669"/>
    <property type="project" value="UniProtKB-KW"/>
</dbReference>
<dbReference type="SUPFAM" id="SSF52540">
    <property type="entry name" value="P-loop containing nucleoside triphosphate hydrolases"/>
    <property type="match status" value="1"/>
</dbReference>
<dbReference type="Pfam" id="PF13304">
    <property type="entry name" value="AAA_21"/>
    <property type="match status" value="1"/>
</dbReference>
<dbReference type="PANTHER" id="PTHR43581:SF2">
    <property type="entry name" value="EXCINUCLEASE ATPASE SUBUNIT"/>
    <property type="match status" value="1"/>
</dbReference>
<dbReference type="STRING" id="187868.SAMN05192589_102196"/>
<reference evidence="4 5" key="1">
    <citation type="submission" date="2016-10" db="EMBL/GenBank/DDBJ databases">
        <authorList>
            <person name="de Groot N.N."/>
        </authorList>
    </citation>
    <scope>NUCLEOTIDE SEQUENCE [LARGE SCALE GENOMIC DNA]</scope>
    <source>
        <strain evidence="4 5">DSM 16619</strain>
    </source>
</reference>
<protein>
    <submittedName>
        <fullName evidence="4">Predicted ATP-binding protein involved in virulence</fullName>
    </submittedName>
</protein>
<dbReference type="EMBL" id="FMZC01000002">
    <property type="protein sequence ID" value="SDC43890.1"/>
    <property type="molecule type" value="Genomic_DNA"/>
</dbReference>
<keyword evidence="5" id="KW-1185">Reference proteome</keyword>
<name>A0A1G6LKV7_9BURK</name>
<gene>
    <name evidence="4" type="ORF">SAMN05192589_102196</name>
</gene>
<feature type="domain" description="ATPase AAA-type core" evidence="2">
    <location>
        <begin position="539"/>
        <end position="618"/>
    </location>
</feature>
<sequence length="768" mass="86922">MQYIERETEPPPEILRGSIAKLQRETLARFMADTEEKRSQSKIYRSELNFGHPSLKIALARLFHGRCAFCEAQRETETYHFRPPEEALPYERSEQAHLYYSWLALAWQNFYAICSSCRPRETNYFPVLGKRAEIPRPALFDQFAGNNNGLWPAADYPPREKPLLLDPCTDRTFHTHLWVGKDGALWGLTRRGTFTIEHFDLNSLELVEERRRQHTRYFEELREQISSPYGDMPSPVFDFQKLEFGGTWYLLLRRLAASLGAKRGARPVLAMSRIERVFRALKGTRDAYDRLSRCWSELSEEEPPNPTDTPESWHRPSKATVSEISIENFKAIEGIHIKLQAPEDVRSDRDIPRSPSALLLGENAAGKSSILEAIALTLATPAARNALGLTARNFVLSPDLLGGQDSPAIHSAKVTIRLSDDSTRTLHIQHDRMGDQAPGTQDAVPVFAYGAFRQYQHRQSRKSSPAAFIRNLFDASVLPNPERWLLELSKERFAMVVRALRDILSIEGEFDVIERDQERKQCFVVTATTVDGLPLVKSPLNVASSGFRSVLAMACDVMRGLMNPKVHKDFDSLDAATGVVLIDEVEAHLHPRWKMRIMRGLRRALPNVTFIATTHDPLCLRGMNDGEVVVLRRANLEHGLTGAGLSMRVEAQTKLPSISELRVEQLLTSDLFQLHSTDDPQMESQLAHIADLLAMAPNELTDEQRKAVDEFNRDIASAMPIGTSEAQRVVQEAVADYLQQRSRIPKEQGARLRERVKARIVQALQGVQ</sequence>
<dbReference type="GO" id="GO:0006302">
    <property type="term" value="P:double-strand break repair"/>
    <property type="evidence" value="ECO:0007669"/>
    <property type="project" value="InterPro"/>
</dbReference>
<organism evidence="4 5">
    <name type="scientific">Paracidovorax valerianellae</name>
    <dbReference type="NCBI Taxonomy" id="187868"/>
    <lineage>
        <taxon>Bacteria</taxon>
        <taxon>Pseudomonadati</taxon>
        <taxon>Pseudomonadota</taxon>
        <taxon>Betaproteobacteria</taxon>
        <taxon>Burkholderiales</taxon>
        <taxon>Comamonadaceae</taxon>
        <taxon>Paracidovorax</taxon>
    </lineage>
</organism>
<feature type="region of interest" description="Disordered" evidence="1">
    <location>
        <begin position="297"/>
        <end position="317"/>
    </location>
</feature>
<dbReference type="PANTHER" id="PTHR43581">
    <property type="entry name" value="ATP/GTP PHOSPHATASE"/>
    <property type="match status" value="1"/>
</dbReference>
<proteinExistence type="predicted"/>
<dbReference type="InterPro" id="IPR051396">
    <property type="entry name" value="Bact_Antivir_Def_Nuclease"/>
</dbReference>
<keyword evidence="4" id="KW-0067">ATP-binding</keyword>
<feature type="domain" description="Rad50/SbcC-type AAA" evidence="3">
    <location>
        <begin position="323"/>
        <end position="385"/>
    </location>
</feature>
<dbReference type="Pfam" id="PF13476">
    <property type="entry name" value="AAA_23"/>
    <property type="match status" value="1"/>
</dbReference>
<dbReference type="AlphaFoldDB" id="A0A1G6LKV7"/>
<dbReference type="InterPro" id="IPR027417">
    <property type="entry name" value="P-loop_NTPase"/>
</dbReference>
<keyword evidence="4" id="KW-0547">Nucleotide-binding</keyword>
<evidence type="ECO:0000259" key="2">
    <source>
        <dbReference type="Pfam" id="PF13304"/>
    </source>
</evidence>